<dbReference type="Pfam" id="PF13585">
    <property type="entry name" value="CHU_C"/>
    <property type="match status" value="1"/>
</dbReference>
<dbReference type="Gene3D" id="2.60.40.3440">
    <property type="match status" value="1"/>
</dbReference>
<keyword evidence="2" id="KW-1185">Reference proteome</keyword>
<name>A0ABV9P5K7_9FLAO</name>
<evidence type="ECO:0000313" key="2">
    <source>
        <dbReference type="Proteomes" id="UP001595885"/>
    </source>
</evidence>
<gene>
    <name evidence="1" type="ORF">ACFO3U_08260</name>
</gene>
<accession>A0ABV9P5K7</accession>
<protein>
    <submittedName>
        <fullName evidence="1">Gliding motility-associated C-terminal domain-containing protein</fullName>
    </submittedName>
</protein>
<dbReference type="Proteomes" id="UP001595885">
    <property type="component" value="Unassembled WGS sequence"/>
</dbReference>
<organism evidence="1 2">
    <name type="scientific">Flavobacterium ponti</name>
    <dbReference type="NCBI Taxonomy" id="665133"/>
    <lineage>
        <taxon>Bacteria</taxon>
        <taxon>Pseudomonadati</taxon>
        <taxon>Bacteroidota</taxon>
        <taxon>Flavobacteriia</taxon>
        <taxon>Flavobacteriales</taxon>
        <taxon>Flavobacteriaceae</taxon>
        <taxon>Flavobacterium</taxon>
    </lineage>
</organism>
<sequence length="243" mass="26881">PNTPAGTYTLTYQICEVANPTNCDTANVTIVVEEIVNPTILLVDDPAETDMNEEVIIDIFDNDIGIPACATLVIITQPAHGTLLFYDNGTPTNLLDDVVTYVPDTNYYGTDYFEYQVVDCDGNLSNIAKVTIQIGTVGPACVVEVYNAISPNYDGINDILIIQGLNCHPENSVEIYNRWGVLVYETESYATKNNYFSGISEGRTTVSQGEELPDGTYFYIIKYVDTQDGNTNKQKTGYLYLNR</sequence>
<dbReference type="EMBL" id="JBHSGW010000022">
    <property type="protein sequence ID" value="MFC4739985.1"/>
    <property type="molecule type" value="Genomic_DNA"/>
</dbReference>
<proteinExistence type="predicted"/>
<feature type="non-terminal residue" evidence="1">
    <location>
        <position position="1"/>
    </location>
</feature>
<dbReference type="InterPro" id="IPR026341">
    <property type="entry name" value="T9SS_type_B"/>
</dbReference>
<dbReference type="Pfam" id="PF17963">
    <property type="entry name" value="Big_9"/>
    <property type="match status" value="1"/>
</dbReference>
<dbReference type="NCBIfam" id="TIGR04131">
    <property type="entry name" value="Bac_Flav_CTERM"/>
    <property type="match status" value="1"/>
</dbReference>
<reference evidence="2" key="1">
    <citation type="journal article" date="2019" name="Int. J. Syst. Evol. Microbiol.">
        <title>The Global Catalogue of Microorganisms (GCM) 10K type strain sequencing project: providing services to taxonomists for standard genome sequencing and annotation.</title>
        <authorList>
            <consortium name="The Broad Institute Genomics Platform"/>
            <consortium name="The Broad Institute Genome Sequencing Center for Infectious Disease"/>
            <person name="Wu L."/>
            <person name="Ma J."/>
        </authorList>
    </citation>
    <scope>NUCLEOTIDE SEQUENCE [LARGE SCALE GENOMIC DNA]</scope>
    <source>
        <strain evidence="2">CCUG 50349</strain>
    </source>
</reference>
<dbReference type="RefSeq" id="WP_379740459.1">
    <property type="nucleotide sequence ID" value="NZ_JBHSGW010000022.1"/>
</dbReference>
<comment type="caution">
    <text evidence="1">The sequence shown here is derived from an EMBL/GenBank/DDBJ whole genome shotgun (WGS) entry which is preliminary data.</text>
</comment>
<evidence type="ECO:0000313" key="1">
    <source>
        <dbReference type="EMBL" id="MFC4739985.1"/>
    </source>
</evidence>